<protein>
    <recommendedName>
        <fullName evidence="3">JmjC domain-containing protein</fullName>
    </recommendedName>
</protein>
<proteinExistence type="predicted"/>
<dbReference type="EMBL" id="JADNRY010000745">
    <property type="protein sequence ID" value="KAF9028091.1"/>
    <property type="molecule type" value="Genomic_DNA"/>
</dbReference>
<dbReference type="OrthoDB" id="3270451at2759"/>
<organism evidence="1 2">
    <name type="scientific">Rhodocollybia butyracea</name>
    <dbReference type="NCBI Taxonomy" id="206335"/>
    <lineage>
        <taxon>Eukaryota</taxon>
        <taxon>Fungi</taxon>
        <taxon>Dikarya</taxon>
        <taxon>Basidiomycota</taxon>
        <taxon>Agaricomycotina</taxon>
        <taxon>Agaricomycetes</taxon>
        <taxon>Agaricomycetidae</taxon>
        <taxon>Agaricales</taxon>
        <taxon>Marasmiineae</taxon>
        <taxon>Omphalotaceae</taxon>
        <taxon>Rhodocollybia</taxon>
    </lineage>
</organism>
<dbReference type="Gene3D" id="2.60.120.650">
    <property type="entry name" value="Cupin"/>
    <property type="match status" value="1"/>
</dbReference>
<accession>A0A9P5P3L7</accession>
<evidence type="ECO:0008006" key="3">
    <source>
        <dbReference type="Google" id="ProtNLM"/>
    </source>
</evidence>
<dbReference type="Proteomes" id="UP000772434">
    <property type="component" value="Unassembled WGS sequence"/>
</dbReference>
<comment type="caution">
    <text evidence="1">The sequence shown here is derived from an EMBL/GenBank/DDBJ whole genome shotgun (WGS) entry which is preliminary data.</text>
</comment>
<evidence type="ECO:0000313" key="1">
    <source>
        <dbReference type="EMBL" id="KAF9028091.1"/>
    </source>
</evidence>
<reference evidence="1" key="1">
    <citation type="submission" date="2020-11" db="EMBL/GenBank/DDBJ databases">
        <authorList>
            <consortium name="DOE Joint Genome Institute"/>
            <person name="Ahrendt S."/>
            <person name="Riley R."/>
            <person name="Andreopoulos W."/>
            <person name="Labutti K."/>
            <person name="Pangilinan J."/>
            <person name="Ruiz-Duenas F.J."/>
            <person name="Barrasa J.M."/>
            <person name="Sanchez-Garcia M."/>
            <person name="Camarero S."/>
            <person name="Miyauchi S."/>
            <person name="Serrano A."/>
            <person name="Linde D."/>
            <person name="Babiker R."/>
            <person name="Drula E."/>
            <person name="Ayuso-Fernandez I."/>
            <person name="Pacheco R."/>
            <person name="Padilla G."/>
            <person name="Ferreira P."/>
            <person name="Barriuso J."/>
            <person name="Kellner H."/>
            <person name="Castanera R."/>
            <person name="Alfaro M."/>
            <person name="Ramirez L."/>
            <person name="Pisabarro A.G."/>
            <person name="Kuo A."/>
            <person name="Tritt A."/>
            <person name="Lipzen A."/>
            <person name="He G."/>
            <person name="Yan M."/>
            <person name="Ng V."/>
            <person name="Cullen D."/>
            <person name="Martin F."/>
            <person name="Rosso M.-N."/>
            <person name="Henrissat B."/>
            <person name="Hibbett D."/>
            <person name="Martinez A.T."/>
            <person name="Grigoriev I.V."/>
        </authorList>
    </citation>
    <scope>NUCLEOTIDE SEQUENCE</scope>
    <source>
        <strain evidence="1">AH 40177</strain>
    </source>
</reference>
<keyword evidence="2" id="KW-1185">Reference proteome</keyword>
<dbReference type="AlphaFoldDB" id="A0A9P5P3L7"/>
<dbReference type="SUPFAM" id="SSF51197">
    <property type="entry name" value="Clavaminate synthase-like"/>
    <property type="match status" value="1"/>
</dbReference>
<name>A0A9P5P3L7_9AGAR</name>
<evidence type="ECO:0000313" key="2">
    <source>
        <dbReference type="Proteomes" id="UP000772434"/>
    </source>
</evidence>
<gene>
    <name evidence="1" type="ORF">BDP27DRAFT_1247166</name>
</gene>
<sequence>DAMHRVHCDRSGLTTYNLVHCGEKWWIVGLPANDEDSCASIEVYGKELWTDHNVKRGYKWYGLLLVEGDLLILPPGTLHIVFTPTKSICTGGYTFNASTMAKTVYSIYHNFVGSSWLTNTLVGNEFSALLRIVLFWESRLVNPEHGYFEMLEDDASSLPHIPNLMRMDDPINLLSLLNFADLAWDLTPERYWGRKRKFPGYYQAAKVAANAIRKWLYSNFVLLECNESEDAMEQDDNKLPLMSEAYLLHHAHLLV</sequence>
<feature type="non-terminal residue" evidence="1">
    <location>
        <position position="1"/>
    </location>
</feature>